<evidence type="ECO:0000313" key="6">
    <source>
        <dbReference type="Proteomes" id="UP000274504"/>
    </source>
</evidence>
<evidence type="ECO:0000313" key="7">
    <source>
        <dbReference type="Proteomes" id="UP000321570"/>
    </source>
</evidence>
<feature type="domain" description="CS" evidence="3">
    <location>
        <begin position="6"/>
        <end position="95"/>
    </location>
</feature>
<dbReference type="PANTHER" id="PTHR22932">
    <property type="entry name" value="TELOMERASE-BINDING PROTEIN P23 HSP90 CO-CHAPERONE"/>
    <property type="match status" value="1"/>
</dbReference>
<dbReference type="OrthoDB" id="1564555at2759"/>
<dbReference type="STRING" id="6216.A0A0R3SVT8"/>
<dbReference type="GO" id="GO:0051131">
    <property type="term" value="P:chaperone-mediated protein complex assembly"/>
    <property type="evidence" value="ECO:0007669"/>
    <property type="project" value="TreeGrafter"/>
</dbReference>
<evidence type="ECO:0000313" key="4">
    <source>
        <dbReference type="EMBL" id="VDL62132.1"/>
    </source>
</evidence>
<dbReference type="FunFam" id="2.60.40.790:FF:000013">
    <property type="entry name" value="Very-long-chain (3R)-3-hydroxyacyl-CoA dehydratase"/>
    <property type="match status" value="1"/>
</dbReference>
<dbReference type="InterPro" id="IPR045250">
    <property type="entry name" value="p23-like"/>
</dbReference>
<feature type="region of interest" description="Disordered" evidence="2">
    <location>
        <begin position="115"/>
        <end position="194"/>
    </location>
</feature>
<dbReference type="WBParaSite" id="HDID_0000971901-mRNA-1">
    <property type="protein sequence ID" value="HDID_0000971901-mRNA-1"/>
    <property type="gene ID" value="HDID_0000971901"/>
</dbReference>
<evidence type="ECO:0000313" key="5">
    <source>
        <dbReference type="EMBL" id="VUZ40561.1"/>
    </source>
</evidence>
<dbReference type="EMBL" id="UYSG01011376">
    <property type="protein sequence ID" value="VDL62132.1"/>
    <property type="molecule type" value="Genomic_DNA"/>
</dbReference>
<sequence>MSVSAPLHPVILWAQRYNCIFLTVNLSDVKDEVLHITPESFEFKGKVDGETPKNYAIKFDFYGEVDPDKKTRTSGGRVISLCIEKKDPAKWPRLVKDSEKQPWLKTDFNKWVDLDESDSEDDNALGGLGGFGGGNGNIEQMLSMMDNRGLDDLDDEDDGNEADADSDDDDLPDLEESEKVTKAESKEDEKQAKA</sequence>
<reference evidence="5 7" key="3">
    <citation type="submission" date="2019-07" db="EMBL/GenBank/DDBJ databases">
        <authorList>
            <person name="Jastrzebski P J."/>
            <person name="Paukszto L."/>
            <person name="Jastrzebski P J."/>
        </authorList>
    </citation>
    <scope>NUCLEOTIDE SEQUENCE [LARGE SCALE GENOMIC DNA]</scope>
    <source>
        <strain evidence="5 7">WMS-il1</strain>
    </source>
</reference>
<keyword evidence="7" id="KW-1185">Reference proteome</keyword>
<feature type="compositionally biased region" description="Gly residues" evidence="2">
    <location>
        <begin position="126"/>
        <end position="136"/>
    </location>
</feature>
<feature type="compositionally biased region" description="Acidic residues" evidence="2">
    <location>
        <begin position="152"/>
        <end position="176"/>
    </location>
</feature>
<dbReference type="InterPro" id="IPR008978">
    <property type="entry name" value="HSP20-like_chaperone"/>
</dbReference>
<dbReference type="GO" id="GO:0005634">
    <property type="term" value="C:nucleus"/>
    <property type="evidence" value="ECO:0007669"/>
    <property type="project" value="TreeGrafter"/>
</dbReference>
<dbReference type="PANTHER" id="PTHR22932:SF1">
    <property type="entry name" value="CO-CHAPERONE PROTEIN DAF-41"/>
    <property type="match status" value="1"/>
</dbReference>
<reference evidence="8" key="1">
    <citation type="submission" date="2017-02" db="UniProtKB">
        <authorList>
            <consortium name="WormBaseParasite"/>
        </authorList>
    </citation>
    <scope>IDENTIFICATION</scope>
</reference>
<accession>A0A0R3SVT8</accession>
<dbReference type="Pfam" id="PF04969">
    <property type="entry name" value="CS"/>
    <property type="match status" value="1"/>
</dbReference>
<dbReference type="PROSITE" id="PS51203">
    <property type="entry name" value="CS"/>
    <property type="match status" value="1"/>
</dbReference>
<protein>
    <submittedName>
        <fullName evidence="8">CS domain-containing protein</fullName>
    </submittedName>
</protein>
<evidence type="ECO:0000313" key="8">
    <source>
        <dbReference type="WBParaSite" id="HDID_0000971901-mRNA-1"/>
    </source>
</evidence>
<dbReference type="GO" id="GO:0005829">
    <property type="term" value="C:cytosol"/>
    <property type="evidence" value="ECO:0007669"/>
    <property type="project" value="TreeGrafter"/>
</dbReference>
<organism evidence="8">
    <name type="scientific">Hymenolepis diminuta</name>
    <name type="common">Rat tapeworm</name>
    <dbReference type="NCBI Taxonomy" id="6216"/>
    <lineage>
        <taxon>Eukaryota</taxon>
        <taxon>Metazoa</taxon>
        <taxon>Spiralia</taxon>
        <taxon>Lophotrochozoa</taxon>
        <taxon>Platyhelminthes</taxon>
        <taxon>Cestoda</taxon>
        <taxon>Eucestoda</taxon>
        <taxon>Cyclophyllidea</taxon>
        <taxon>Hymenolepididae</taxon>
        <taxon>Hymenolepis</taxon>
    </lineage>
</organism>
<dbReference type="SUPFAM" id="SSF49764">
    <property type="entry name" value="HSP20-like chaperones"/>
    <property type="match status" value="1"/>
</dbReference>
<proteinExistence type="inferred from homology"/>
<evidence type="ECO:0000256" key="1">
    <source>
        <dbReference type="ARBA" id="ARBA00025733"/>
    </source>
</evidence>
<feature type="compositionally biased region" description="Basic and acidic residues" evidence="2">
    <location>
        <begin position="177"/>
        <end position="194"/>
    </location>
</feature>
<dbReference type="GO" id="GO:0051087">
    <property type="term" value="F:protein-folding chaperone binding"/>
    <property type="evidence" value="ECO:0007669"/>
    <property type="project" value="TreeGrafter"/>
</dbReference>
<comment type="similarity">
    <text evidence="1">Belongs to the p23/wos2 family.</text>
</comment>
<name>A0A0R3SVT8_HYMDI</name>
<dbReference type="CDD" id="cd06465">
    <property type="entry name" value="p23_hB-ind1_like"/>
    <property type="match status" value="1"/>
</dbReference>
<dbReference type="Proteomes" id="UP000274504">
    <property type="component" value="Unassembled WGS sequence"/>
</dbReference>
<evidence type="ECO:0000259" key="3">
    <source>
        <dbReference type="PROSITE" id="PS51203"/>
    </source>
</evidence>
<dbReference type="AlphaFoldDB" id="A0A0R3SVT8"/>
<dbReference type="Proteomes" id="UP000321570">
    <property type="component" value="Unassembled WGS sequence"/>
</dbReference>
<gene>
    <name evidence="4" type="ORF">HDID_LOCUS9717</name>
    <name evidence="5" type="ORF">WMSIL1_LOCUS1548</name>
</gene>
<dbReference type="InterPro" id="IPR007052">
    <property type="entry name" value="CS_dom"/>
</dbReference>
<dbReference type="Gene3D" id="2.60.40.790">
    <property type="match status" value="1"/>
</dbReference>
<reference evidence="4 6" key="2">
    <citation type="submission" date="2018-11" db="EMBL/GenBank/DDBJ databases">
        <authorList>
            <consortium name="Pathogen Informatics"/>
        </authorList>
    </citation>
    <scope>NUCLEOTIDE SEQUENCE [LARGE SCALE GENOMIC DNA]</scope>
</reference>
<dbReference type="GO" id="GO:0051879">
    <property type="term" value="F:Hsp90 protein binding"/>
    <property type="evidence" value="ECO:0007669"/>
    <property type="project" value="InterPro"/>
</dbReference>
<dbReference type="GO" id="GO:0006457">
    <property type="term" value="P:protein folding"/>
    <property type="evidence" value="ECO:0007669"/>
    <property type="project" value="TreeGrafter"/>
</dbReference>
<evidence type="ECO:0000256" key="2">
    <source>
        <dbReference type="SAM" id="MobiDB-lite"/>
    </source>
</evidence>
<dbReference type="EMBL" id="CABIJS010000033">
    <property type="protein sequence ID" value="VUZ40561.1"/>
    <property type="molecule type" value="Genomic_DNA"/>
</dbReference>